<dbReference type="EMBL" id="FO203431">
    <property type="protein sequence ID" value="CCH90497.1"/>
    <property type="molecule type" value="Genomic_DNA"/>
</dbReference>
<evidence type="ECO:0000256" key="1">
    <source>
        <dbReference type="SAM" id="MobiDB-lite"/>
    </source>
</evidence>
<dbReference type="PROSITE" id="PS51257">
    <property type="entry name" value="PROKAR_LIPOPROTEIN"/>
    <property type="match status" value="1"/>
</dbReference>
<sequence length="176" mass="17084">MRAPAPLLTAGLSAALLLLTGCGGSDEGSSAASSSGSSSSSAAPTTSGSAAAPSSATSPEAAAFCAEAVSLEQSVNATVGTASSDPTQLPPALQRLADQYAAIEPPAEIADDWTALVDGVQQLATAAQGIDFTDPTAAQQLQAAAGGLQQQLTTATTNVSTYATANCPETTPAPSS</sequence>
<evidence type="ECO:0000313" key="2">
    <source>
        <dbReference type="EMBL" id="CCH90497.1"/>
    </source>
</evidence>
<dbReference type="AlphaFoldDB" id="I4F4D4"/>
<feature type="region of interest" description="Disordered" evidence="1">
    <location>
        <begin position="24"/>
        <end position="57"/>
    </location>
</feature>
<feature type="compositionally biased region" description="Low complexity" evidence="1">
    <location>
        <begin position="27"/>
        <end position="57"/>
    </location>
</feature>
<dbReference type="Proteomes" id="UP000006461">
    <property type="component" value="Chromosome"/>
</dbReference>
<dbReference type="STRING" id="477641.MODMU_5118"/>
<evidence type="ECO:0000313" key="3">
    <source>
        <dbReference type="Proteomes" id="UP000006461"/>
    </source>
</evidence>
<dbReference type="OrthoDB" id="5194842at2"/>
<name>I4F4D4_MODI5</name>
<keyword evidence="3" id="KW-1185">Reference proteome</keyword>
<dbReference type="HOGENOM" id="CLU_1523486_0_0_11"/>
<protein>
    <submittedName>
        <fullName evidence="2">Uncharacterized protein</fullName>
    </submittedName>
</protein>
<dbReference type="OMA" id="ATANCPE"/>
<gene>
    <name evidence="2" type="ordered locus">MODMU_5118</name>
</gene>
<reference evidence="2 3" key="1">
    <citation type="journal article" date="2012" name="J. Bacteriol.">
        <title>Genome Sequence of Radiation-Resistant Modestobacter marinus Strain BC501, a Representative Actinobacterium That Thrives on Calcareous Stone Surfaces.</title>
        <authorList>
            <person name="Normand P."/>
            <person name="Gury J."/>
            <person name="Pujic P."/>
            <person name="Chouaia B."/>
            <person name="Crotti E."/>
            <person name="Brusetti L."/>
            <person name="Daffonchio D."/>
            <person name="Vacherie B."/>
            <person name="Barbe V."/>
            <person name="Medigue C."/>
            <person name="Calteau A."/>
            <person name="Ghodhbane-Gtari F."/>
            <person name="Essoussi I."/>
            <person name="Nouioui I."/>
            <person name="Abbassi-Ghozzi I."/>
            <person name="Gtari M."/>
        </authorList>
    </citation>
    <scope>NUCLEOTIDE SEQUENCE [LARGE SCALE GENOMIC DNA]</scope>
    <source>
        <strain evidence="3">BC 501</strain>
    </source>
</reference>
<dbReference type="KEGG" id="mmar:MODMU_5118"/>
<accession>I4F4D4</accession>
<organism evidence="2 3">
    <name type="scientific">Modestobacter italicus (strain DSM 44449 / CECT 9708 / BC 501)</name>
    <dbReference type="NCBI Taxonomy" id="2732864"/>
    <lineage>
        <taxon>Bacteria</taxon>
        <taxon>Bacillati</taxon>
        <taxon>Actinomycetota</taxon>
        <taxon>Actinomycetes</taxon>
        <taxon>Geodermatophilales</taxon>
        <taxon>Geodermatophilaceae</taxon>
        <taxon>Modestobacter</taxon>
    </lineage>
</organism>
<proteinExistence type="predicted"/>